<proteinExistence type="inferred from homology"/>
<dbReference type="GO" id="GO:0006508">
    <property type="term" value="P:proteolysis"/>
    <property type="evidence" value="ECO:0007669"/>
    <property type="project" value="InterPro"/>
</dbReference>
<dbReference type="RefSeq" id="WP_141847032.1">
    <property type="nucleotide sequence ID" value="NZ_BAAAPR010000016.1"/>
</dbReference>
<accession>A0A542DXG9</accession>
<dbReference type="InterPro" id="IPR012338">
    <property type="entry name" value="Beta-lactam/transpept-like"/>
</dbReference>
<dbReference type="OrthoDB" id="56883at2"/>
<evidence type="ECO:0000313" key="4">
    <source>
        <dbReference type="Proteomes" id="UP000317893"/>
    </source>
</evidence>
<sequence length="473" mass="45576">MRGRTVAAVAAGLAVVLLGYGALDVADRVPGPLTRAPLPVAAPRPSPAPTVTQPRAVDAAGPLAAASTAPVPTPAGLRAALAARLADPRLGSLGATVRDAATGEHLLDLDATTPRIPASTVKLLAAAAVDATFPAGARLTTRAVAGGAPDRVVLVAGGDTLLAPGRGDPSAVAGRAGLGDLARQVAAALRAGGTARVTVALDASYAAGATTAPTWAPDYRPSGITGAVAAIGLSTQRAVPGRPGPADPGAASLQAFAAALRGAGLTVAVDPAPARAGAGAAALGAVISAPVADQLALALRDSDNALTESLARQASARSGGGTGFPQVAAFVRATLGRLGVDTTGVSTVDASGLSREDRVPARVVGDVLGLAATGSGRLPSLRGTVADLAVGGLSGTLAGRYDDPATRAGAGVVHGKTGTLTGVSGLAGTVSTADGRVLTFALLANDVPSATGTPGAQEALDEVVTTLAGCGCR</sequence>
<dbReference type="Gene3D" id="3.40.710.10">
    <property type="entry name" value="DD-peptidase/beta-lactamase superfamily"/>
    <property type="match status" value="2"/>
</dbReference>
<evidence type="ECO:0000256" key="1">
    <source>
        <dbReference type="ARBA" id="ARBA00006096"/>
    </source>
</evidence>
<protein>
    <submittedName>
        <fullName evidence="3">D-alanyl-D-alanine carboxypeptidase/D-alanyl-D-alanine-endopeptidase (Penicillin-binding protein 4)</fullName>
    </submittedName>
</protein>
<dbReference type="AlphaFoldDB" id="A0A542DXG9"/>
<comment type="similarity">
    <text evidence="1">Belongs to the peptidase S13 family.</text>
</comment>
<keyword evidence="3" id="KW-0121">Carboxypeptidase</keyword>
<dbReference type="PRINTS" id="PR00922">
    <property type="entry name" value="DADACBPTASE3"/>
</dbReference>
<evidence type="ECO:0000313" key="3">
    <source>
        <dbReference type="EMBL" id="TQJ07776.1"/>
    </source>
</evidence>
<dbReference type="EMBL" id="VFMN01000001">
    <property type="protein sequence ID" value="TQJ07776.1"/>
    <property type="molecule type" value="Genomic_DNA"/>
</dbReference>
<dbReference type="GO" id="GO:0000270">
    <property type="term" value="P:peptidoglycan metabolic process"/>
    <property type="evidence" value="ECO:0007669"/>
    <property type="project" value="TreeGrafter"/>
</dbReference>
<organism evidence="3 4">
    <name type="scientific">Lapillicoccus jejuensis</name>
    <dbReference type="NCBI Taxonomy" id="402171"/>
    <lineage>
        <taxon>Bacteria</taxon>
        <taxon>Bacillati</taxon>
        <taxon>Actinomycetota</taxon>
        <taxon>Actinomycetes</taxon>
        <taxon>Micrococcales</taxon>
        <taxon>Intrasporangiaceae</taxon>
        <taxon>Lapillicoccus</taxon>
    </lineage>
</organism>
<dbReference type="InterPro" id="IPR000667">
    <property type="entry name" value="Peptidase_S13"/>
</dbReference>
<dbReference type="Pfam" id="PF02113">
    <property type="entry name" value="Peptidase_S13"/>
    <property type="match status" value="2"/>
</dbReference>
<keyword evidence="3" id="KW-0645">Protease</keyword>
<dbReference type="SUPFAM" id="SSF56601">
    <property type="entry name" value="beta-lactamase/transpeptidase-like"/>
    <property type="match status" value="1"/>
</dbReference>
<dbReference type="Proteomes" id="UP000317893">
    <property type="component" value="Unassembled WGS sequence"/>
</dbReference>
<evidence type="ECO:0000256" key="2">
    <source>
        <dbReference type="ARBA" id="ARBA00022801"/>
    </source>
</evidence>
<name>A0A542DXG9_9MICO</name>
<keyword evidence="2" id="KW-0378">Hydrolase</keyword>
<dbReference type="GO" id="GO:0004185">
    <property type="term" value="F:serine-type carboxypeptidase activity"/>
    <property type="evidence" value="ECO:0007669"/>
    <property type="project" value="InterPro"/>
</dbReference>
<keyword evidence="4" id="KW-1185">Reference proteome</keyword>
<gene>
    <name evidence="3" type="ORF">FB458_0844</name>
</gene>
<dbReference type="PANTHER" id="PTHR30023">
    <property type="entry name" value="D-ALANYL-D-ALANINE CARBOXYPEPTIDASE"/>
    <property type="match status" value="1"/>
</dbReference>
<comment type="caution">
    <text evidence="3">The sequence shown here is derived from an EMBL/GenBank/DDBJ whole genome shotgun (WGS) entry which is preliminary data.</text>
</comment>
<dbReference type="PANTHER" id="PTHR30023:SF0">
    <property type="entry name" value="PENICILLIN-SENSITIVE CARBOXYPEPTIDASE A"/>
    <property type="match status" value="1"/>
</dbReference>
<reference evidence="3 4" key="1">
    <citation type="submission" date="2019-06" db="EMBL/GenBank/DDBJ databases">
        <title>Sequencing the genomes of 1000 actinobacteria strains.</title>
        <authorList>
            <person name="Klenk H.-P."/>
        </authorList>
    </citation>
    <scope>NUCLEOTIDE SEQUENCE [LARGE SCALE GENOMIC DNA]</scope>
    <source>
        <strain evidence="3 4">DSM 18607</strain>
    </source>
</reference>